<reference evidence="5" key="1">
    <citation type="submission" date="2016-09" db="EMBL/GenBank/DDBJ databases">
        <title>Draft genome of thermotolerant cyanobacterium Desertifilum sp. strain IPPAS B-1220.</title>
        <authorList>
            <person name="Sinetova M.A."/>
            <person name="Bolakhan K."/>
            <person name="Zayadan B.K."/>
            <person name="Mironov K.S."/>
            <person name="Ustinova V."/>
            <person name="Kupriyanova E.V."/>
            <person name="Sidorov R.A."/>
            <person name="Skrypnik A.N."/>
            <person name="Gogoleva N.E."/>
            <person name="Gogolev Y.V."/>
            <person name="Los D.A."/>
        </authorList>
    </citation>
    <scope>NUCLEOTIDE SEQUENCE [LARGE SCALE GENOMIC DNA]</scope>
    <source>
        <strain evidence="5">IPPAS B-1220</strain>
    </source>
</reference>
<sequence>MPPRETIVKLRQVVPWGFTAIVAVLIGNGVLSQLTARGLTNTVNEVMQGYRVQTSLQALEQVIVDLQLGERGFIITRDPDFLRPYQTAQSNLAQEFARAKTLLQNEPAQLQNLNELEALSNEAIAVLSNNIARVRNGETPSSEELIQGNQVIEQVRVKVAQMLQAESQTLATRKDIVTRAEILSAISTLGGTLLGTLLGLSIVGFVIRQVVQPINQVTLAITSSSTEIAATVAQQEHFATEQATSVHQTNSIMEELGASSRQSAEQAQKTATGAQEVSQLAETGIQAVSYTLEDMSVLKAKVEQIAQQILHLSQQTDRIGNISELVTALANQTNMLALNAAVEAVRAGDSGRGFAIIAEEIRKLADQSKNSAAKIGVLVSDIQKAIAATAIATQEGTQTVENSLKTAEGMAQTFTGVTTAISSVALNNQQISLNAQQQAIAIQQVVSAMNSLNEGAAQTANGISQTKISTQKLNEAALDLQAVV</sequence>
<keyword evidence="3" id="KW-0472">Membrane</keyword>
<feature type="transmembrane region" description="Helical" evidence="3">
    <location>
        <begin position="13"/>
        <end position="31"/>
    </location>
</feature>
<evidence type="ECO:0000313" key="5">
    <source>
        <dbReference type="EMBL" id="OEJ76315.1"/>
    </source>
</evidence>
<dbReference type="Pfam" id="PF00015">
    <property type="entry name" value="MCPsignal"/>
    <property type="match status" value="1"/>
</dbReference>
<organism evidence="5">
    <name type="scientific">Desertifilum tharense IPPAS B-1220</name>
    <dbReference type="NCBI Taxonomy" id="1781255"/>
    <lineage>
        <taxon>Bacteria</taxon>
        <taxon>Bacillati</taxon>
        <taxon>Cyanobacteriota</taxon>
        <taxon>Cyanophyceae</taxon>
        <taxon>Desertifilales</taxon>
        <taxon>Desertifilaceae</taxon>
        <taxon>Desertifilum</taxon>
    </lineage>
</organism>
<keyword evidence="1 2" id="KW-0807">Transducer</keyword>
<dbReference type="PANTHER" id="PTHR32089">
    <property type="entry name" value="METHYL-ACCEPTING CHEMOTAXIS PROTEIN MCPB"/>
    <property type="match status" value="1"/>
</dbReference>
<comment type="caution">
    <text evidence="5">The sequence shown here is derived from an EMBL/GenBank/DDBJ whole genome shotgun (WGS) entry which is preliminary data.</text>
</comment>
<dbReference type="SUPFAM" id="SSF58104">
    <property type="entry name" value="Methyl-accepting chemotaxis protein (MCP) signaling domain"/>
    <property type="match status" value="1"/>
</dbReference>
<dbReference type="GO" id="GO:0007165">
    <property type="term" value="P:signal transduction"/>
    <property type="evidence" value="ECO:0007669"/>
    <property type="project" value="UniProtKB-KW"/>
</dbReference>
<dbReference type="Gene3D" id="1.10.287.950">
    <property type="entry name" value="Methyl-accepting chemotaxis protein"/>
    <property type="match status" value="1"/>
</dbReference>
<dbReference type="InterPro" id="IPR004089">
    <property type="entry name" value="MCPsignal_dom"/>
</dbReference>
<name>A0A1E5QNS2_9CYAN</name>
<dbReference type="STRING" id="1781255.BH720_04715"/>
<evidence type="ECO:0000259" key="4">
    <source>
        <dbReference type="PROSITE" id="PS50111"/>
    </source>
</evidence>
<dbReference type="GO" id="GO:0016020">
    <property type="term" value="C:membrane"/>
    <property type="evidence" value="ECO:0007669"/>
    <property type="project" value="InterPro"/>
</dbReference>
<dbReference type="Pfam" id="PF05227">
    <property type="entry name" value="CHASE3"/>
    <property type="match status" value="1"/>
</dbReference>
<proteinExistence type="predicted"/>
<feature type="transmembrane region" description="Helical" evidence="3">
    <location>
        <begin position="182"/>
        <end position="207"/>
    </location>
</feature>
<feature type="domain" description="Methyl-accepting transducer" evidence="4">
    <location>
        <begin position="217"/>
        <end position="453"/>
    </location>
</feature>
<evidence type="ECO:0000256" key="1">
    <source>
        <dbReference type="ARBA" id="ARBA00023224"/>
    </source>
</evidence>
<evidence type="ECO:0000256" key="3">
    <source>
        <dbReference type="SAM" id="Phobius"/>
    </source>
</evidence>
<dbReference type="SMART" id="SM00283">
    <property type="entry name" value="MA"/>
    <property type="match status" value="1"/>
</dbReference>
<dbReference type="PROSITE" id="PS50111">
    <property type="entry name" value="CHEMOTAXIS_TRANSDUC_2"/>
    <property type="match status" value="1"/>
</dbReference>
<dbReference type="InterPro" id="IPR007891">
    <property type="entry name" value="CHASE3"/>
</dbReference>
<protein>
    <recommendedName>
        <fullName evidence="4">Methyl-accepting transducer domain-containing protein</fullName>
    </recommendedName>
</protein>
<keyword evidence="3" id="KW-0812">Transmembrane</keyword>
<gene>
    <name evidence="5" type="ORF">BH720_04715</name>
</gene>
<dbReference type="AlphaFoldDB" id="A0A1E5QNS2"/>
<dbReference type="CDD" id="cd19410">
    <property type="entry name" value="HK9-like_sensor"/>
    <property type="match status" value="1"/>
</dbReference>
<keyword evidence="3" id="KW-1133">Transmembrane helix</keyword>
<accession>A0A1E5QNS2</accession>
<evidence type="ECO:0000256" key="2">
    <source>
        <dbReference type="PROSITE-ProRule" id="PRU00284"/>
    </source>
</evidence>
<dbReference type="EMBL" id="MJGC01000039">
    <property type="protein sequence ID" value="OEJ76315.1"/>
    <property type="molecule type" value="Genomic_DNA"/>
</dbReference>
<dbReference type="PANTHER" id="PTHR32089:SF112">
    <property type="entry name" value="LYSOZYME-LIKE PROTEIN-RELATED"/>
    <property type="match status" value="1"/>
</dbReference>